<dbReference type="RefSeq" id="WP_048838534.1">
    <property type="nucleotide sequence ID" value="NZ_BAMV01000011.1"/>
</dbReference>
<reference evidence="3 5" key="1">
    <citation type="submission" date="2012-11" db="EMBL/GenBank/DDBJ databases">
        <title>Whole genome sequence of Acetobacter cibinongensis 4H-1.</title>
        <authorList>
            <person name="Azuma Y."/>
            <person name="Higashiura N."/>
            <person name="Hirakawa H."/>
            <person name="Matsushita K."/>
        </authorList>
    </citation>
    <scope>NUCLEOTIDE SEQUENCE [LARGE SCALE GENOMIC DNA]</scope>
    <source>
        <strain evidence="3 5">4H-1</strain>
    </source>
</reference>
<reference evidence="4 6" key="2">
    <citation type="submission" date="2019-07" db="EMBL/GenBank/DDBJ databases">
        <title>Whole genome shotgun sequence of Acetobacter cibinongensis NBRC 16605.</title>
        <authorList>
            <person name="Hosoyama A."/>
            <person name="Uohara A."/>
            <person name="Ohji S."/>
            <person name="Ichikawa N."/>
        </authorList>
    </citation>
    <scope>NUCLEOTIDE SEQUENCE [LARGE SCALE GENOMIC DNA]</scope>
    <source>
        <strain evidence="4 6">NBRC 16605</strain>
    </source>
</reference>
<evidence type="ECO:0000256" key="2">
    <source>
        <dbReference type="SAM" id="SignalP"/>
    </source>
</evidence>
<feature type="compositionally biased region" description="Polar residues" evidence="1">
    <location>
        <begin position="260"/>
        <end position="279"/>
    </location>
</feature>
<accession>A0A6N3SLN0</accession>
<proteinExistence type="predicted"/>
<dbReference type="EMBL" id="BJVU01000002">
    <property type="protein sequence ID" value="GEL58231.1"/>
    <property type="molecule type" value="Genomic_DNA"/>
</dbReference>
<evidence type="ECO:0000313" key="4">
    <source>
        <dbReference type="EMBL" id="GEL58231.1"/>
    </source>
</evidence>
<evidence type="ECO:0000313" key="5">
    <source>
        <dbReference type="Proteomes" id="UP000032671"/>
    </source>
</evidence>
<feature type="chain" id="PRO_5030005742" description="Lipoprotein" evidence="2">
    <location>
        <begin position="26"/>
        <end position="323"/>
    </location>
</feature>
<dbReference type="Proteomes" id="UP000032671">
    <property type="component" value="Unassembled WGS sequence"/>
</dbReference>
<organism evidence="3 5">
    <name type="scientific">Acetobacter cibinongensis</name>
    <dbReference type="NCBI Taxonomy" id="146475"/>
    <lineage>
        <taxon>Bacteria</taxon>
        <taxon>Pseudomonadati</taxon>
        <taxon>Pseudomonadota</taxon>
        <taxon>Alphaproteobacteria</taxon>
        <taxon>Acetobacterales</taxon>
        <taxon>Acetobacteraceae</taxon>
        <taxon>Acetobacter</taxon>
    </lineage>
</organism>
<keyword evidence="2" id="KW-0732">Signal</keyword>
<accession>A0A0D6N3E5</accession>
<name>A0A0D6N3E5_9PROT</name>
<evidence type="ECO:0008006" key="7">
    <source>
        <dbReference type="Google" id="ProtNLM"/>
    </source>
</evidence>
<feature type="compositionally biased region" description="Polar residues" evidence="1">
    <location>
        <begin position="133"/>
        <end position="143"/>
    </location>
</feature>
<evidence type="ECO:0000313" key="3">
    <source>
        <dbReference type="EMBL" id="GAN60527.1"/>
    </source>
</evidence>
<comment type="caution">
    <text evidence="3">The sequence shown here is derived from an EMBL/GenBank/DDBJ whole genome shotgun (WGS) entry which is preliminary data.</text>
</comment>
<keyword evidence="6" id="KW-1185">Reference proteome</keyword>
<gene>
    <name evidence="3" type="ORF">Abci_011_257</name>
    <name evidence="4" type="ORF">ACI01nite_08330</name>
</gene>
<dbReference type="AlphaFoldDB" id="A0A0D6N3E5"/>
<feature type="region of interest" description="Disordered" evidence="1">
    <location>
        <begin position="133"/>
        <end position="153"/>
    </location>
</feature>
<dbReference type="EMBL" id="BAMV01000011">
    <property type="protein sequence ID" value="GAN60527.1"/>
    <property type="molecule type" value="Genomic_DNA"/>
</dbReference>
<dbReference type="PROSITE" id="PS51257">
    <property type="entry name" value="PROKAR_LIPOPROTEIN"/>
    <property type="match status" value="1"/>
</dbReference>
<evidence type="ECO:0000256" key="1">
    <source>
        <dbReference type="SAM" id="MobiDB-lite"/>
    </source>
</evidence>
<evidence type="ECO:0000313" key="6">
    <source>
        <dbReference type="Proteomes" id="UP000321891"/>
    </source>
</evidence>
<sequence>MTLFSRPLRLSLTAALVLPALLAGCAGDSKPVSFAPLTYDYLGQMHLNASTLNIMDNTQTNPIAGDIGNRAPTPPAQALRQMAQDRLAAGSSNGNTAQFVIDRASILHNAGGTLAGQMDVHLDILSPGSTQTAHAEAHVTSNLRPDPSKGDVDSQANLYELTRDMMQHMNVELEYQIRHSLSAWLVDAGGTPVGAAIQTQQLGAPGTTSAAPQGLSATAVTVPATAATSAIPTSTTPENAPITTPTVTMPKVDVPDITPPQVNVPDTSGVTQKATTSVAPSEPDAIFPAGGDDDSTAKPAKTMSPKAGYLKLPGQTKSATSGN</sequence>
<feature type="region of interest" description="Disordered" evidence="1">
    <location>
        <begin position="229"/>
        <end position="323"/>
    </location>
</feature>
<dbReference type="Proteomes" id="UP000321891">
    <property type="component" value="Unassembled WGS sequence"/>
</dbReference>
<protein>
    <recommendedName>
        <fullName evidence="7">Lipoprotein</fullName>
    </recommendedName>
</protein>
<dbReference type="STRING" id="1231339.Abci_011_257"/>
<feature type="signal peptide" evidence="2">
    <location>
        <begin position="1"/>
        <end position="25"/>
    </location>
</feature>